<feature type="domain" description="Response regulatory" evidence="11">
    <location>
        <begin position="1165"/>
        <end position="1280"/>
    </location>
</feature>
<dbReference type="PROSITE" id="PS50110">
    <property type="entry name" value="RESPONSE_REGULATORY"/>
    <property type="match status" value="1"/>
</dbReference>
<dbReference type="InterPro" id="IPR015943">
    <property type="entry name" value="WD40/YVTN_repeat-like_dom_sf"/>
</dbReference>
<dbReference type="PROSITE" id="PS01124">
    <property type="entry name" value="HTH_ARAC_FAMILY_2"/>
    <property type="match status" value="1"/>
</dbReference>
<dbReference type="InterPro" id="IPR036890">
    <property type="entry name" value="HATPase_C_sf"/>
</dbReference>
<evidence type="ECO:0000313" key="12">
    <source>
        <dbReference type="EMBL" id="MST84231.1"/>
    </source>
</evidence>
<dbReference type="InterPro" id="IPR011110">
    <property type="entry name" value="Reg_prop"/>
</dbReference>
<feature type="region of interest" description="Disordered" evidence="7">
    <location>
        <begin position="1284"/>
        <end position="1303"/>
    </location>
</feature>
<evidence type="ECO:0000256" key="8">
    <source>
        <dbReference type="SAM" id="Phobius"/>
    </source>
</evidence>
<dbReference type="SUPFAM" id="SSF47384">
    <property type="entry name" value="Homodimeric domain of signal transducing histidine kinase"/>
    <property type="match status" value="1"/>
</dbReference>
<dbReference type="InterPro" id="IPR036097">
    <property type="entry name" value="HisK_dim/P_sf"/>
</dbReference>
<dbReference type="InterPro" id="IPR011123">
    <property type="entry name" value="Y_Y_Y"/>
</dbReference>
<dbReference type="PANTHER" id="PTHR43547:SF2">
    <property type="entry name" value="HYBRID SIGNAL TRANSDUCTION HISTIDINE KINASE C"/>
    <property type="match status" value="1"/>
</dbReference>
<keyword evidence="8" id="KW-0472">Membrane</keyword>
<comment type="catalytic activity">
    <reaction evidence="1">
        <text>ATP + protein L-histidine = ADP + protein N-phospho-L-histidine.</text>
        <dbReference type="EC" id="2.7.13.3"/>
    </reaction>
</comment>
<keyword evidence="8" id="KW-0812">Transmembrane</keyword>
<evidence type="ECO:0000259" key="10">
    <source>
        <dbReference type="PROSITE" id="PS50109"/>
    </source>
</evidence>
<evidence type="ECO:0000313" key="13">
    <source>
        <dbReference type="Proteomes" id="UP000438914"/>
    </source>
</evidence>
<evidence type="ECO:0000256" key="3">
    <source>
        <dbReference type="ARBA" id="ARBA00022553"/>
    </source>
</evidence>
<dbReference type="EC" id="2.7.13.3" evidence="2"/>
<dbReference type="Pfam" id="PF02518">
    <property type="entry name" value="HATPase_c"/>
    <property type="match status" value="1"/>
</dbReference>
<dbReference type="Gene3D" id="3.30.565.10">
    <property type="entry name" value="Histidine kinase-like ATPase, C-terminal domain"/>
    <property type="match status" value="1"/>
</dbReference>
<dbReference type="FunFam" id="2.60.40.10:FF:000791">
    <property type="entry name" value="Two-component system sensor histidine kinase/response regulator"/>
    <property type="match status" value="1"/>
</dbReference>
<evidence type="ECO:0000259" key="11">
    <source>
        <dbReference type="PROSITE" id="PS50110"/>
    </source>
</evidence>
<dbReference type="GO" id="GO:0003700">
    <property type="term" value="F:DNA-binding transcription factor activity"/>
    <property type="evidence" value="ECO:0007669"/>
    <property type="project" value="InterPro"/>
</dbReference>
<sequence>MRALLLVAVLCLPGRLFSERVPAQLKMIHITSSQGLPGNTIRAIEQDDDGFLWMAGTNGLARFDGYRFVPFNDFGPQGQNALPQHIGKLYLDRRHHTLWLGTSTYTHACLDLNSGHFVDFTGRHDTERPYRKALAVADGVWLSSNTLGLRHVIQQSSRFHIVDYTTKNHRLLSDRVLTIEEDTQHNIWAATDRGLARIDSHGRARILLPHVNFLGCYANGNRVLAFSKINQTAYVFDLGGRLLCRTTLPQNIGHIGAIKGCVHWQGQWLLCAGEASLLLQPKRIHNHVTWVWSRPQALQIPKGAVQSTVDNLQFVANQSGSLWIFSPKGPVRKLDLIPGLKANKERNTIFTVVKGHDGKYYIGSYGGGLFVYNYATGYLDHFTAGDRNAIIPSNYIINVATDRTGSIWVSMENAGVVCLTPSDNSAAFDLIDAQRQGDWTNFVRYLYLSPQGQLMVMAKDNQLYSYDMTQHAFAYKGAVTATILNSLTDSQHHTWLATRGNGVWRDGQQMTLYVRGKRVEINDFYSLAQDHRGRIWIGSWGQGLFLVKAIRGNRLDVDNIISNQYNESRIHDITITTAGLMVVATFNGIYAANINHRHIQQKDFHWYSVLNSRFPTDEITCVRATTPTTIWAGTVGGLIRCDFSKGLDRMTYHVLSERNGLSNNNIKSLITDRYGYLWAGTDNGLSRIDPRDNYIRRYQLTNDVLGNAFAENCALRLADGRIVFGTGNGMVTINPARERQHHRVAAPRVMVTDLLVNGISVYEALDTTVLSQPLQSTDKITLSHNQNSLTIHFSSFAYSNIQAQLYQYYMEGVDHQWRPVTAIPRAEYSNLAPGTYVFHVRTVTQNAVGAERTLTIHISEPWYNTWWAWTFYLALFAAVILYVYRNGRERLRLHQQMKMEKQLTEMRTSFFTHVTHEFRTPLAVLSYAVENIAKPERPSRKDIQTAQRGIHRLMRLVNQFLEFRRLSTGNIRLQVECHDIIAFLRDIYQDLWGMATQKHLNYNFSAFAKSFTIAFDPQAVETIVYNLLSNAVKYTPEKGEVTISVRQDNDAHLLVITVEDDGPGLSTDQQQRVFHPYMSGYISHNGMGIGLYTAYNMAKVHHGTLIYQRVDTKGGSRFIFSIPDNNDSYSPEEYQTVTTHDDSQEHRQSLQIIQDMAPNALNHQLVAIIEDAPDMQEQIKTEVGKYFRTVTYSNGEDAVRDIALQHPDLLLCDIMLPGINGYDTISAIRKQKGMDDLPVIMLTALDDEEHQIKGYQAGADDYMVKPCNYRLLIARAMQLIKWRQQRNKQQPSKEHKTTASPSVTLSPVDEVILTSPADKRFREQVEVLVGQHLTDQNFSIDQLAAMLTMGRTKFYGKMKELYGMSPNKYLMKRRMDKAAELLLEGKYTVSEVSYRVGIPDSSYFNKCFKAAFGTVPSKYRG</sequence>
<dbReference type="PROSITE" id="PS50109">
    <property type="entry name" value="HIS_KIN"/>
    <property type="match status" value="1"/>
</dbReference>
<dbReference type="Gene3D" id="1.10.287.130">
    <property type="match status" value="1"/>
</dbReference>
<accession>A0A7K0KE76</accession>
<dbReference type="InterPro" id="IPR001789">
    <property type="entry name" value="Sig_transdc_resp-reg_receiver"/>
</dbReference>
<dbReference type="Pfam" id="PF00072">
    <property type="entry name" value="Response_reg"/>
    <property type="match status" value="1"/>
</dbReference>
<dbReference type="Gene3D" id="1.10.10.60">
    <property type="entry name" value="Homeodomain-like"/>
    <property type="match status" value="2"/>
</dbReference>
<keyword evidence="13" id="KW-1185">Reference proteome</keyword>
<feature type="domain" description="HTH araC/xylS-type" evidence="9">
    <location>
        <begin position="1323"/>
        <end position="1421"/>
    </location>
</feature>
<evidence type="ECO:0000256" key="1">
    <source>
        <dbReference type="ARBA" id="ARBA00000085"/>
    </source>
</evidence>
<dbReference type="InterPro" id="IPR003594">
    <property type="entry name" value="HATPase_dom"/>
</dbReference>
<dbReference type="Proteomes" id="UP000438914">
    <property type="component" value="Unassembled WGS sequence"/>
</dbReference>
<dbReference type="InterPro" id="IPR003661">
    <property type="entry name" value="HisK_dim/P_dom"/>
</dbReference>
<dbReference type="EMBL" id="VUNG01000011">
    <property type="protein sequence ID" value="MST84231.1"/>
    <property type="molecule type" value="Genomic_DNA"/>
</dbReference>
<keyword evidence="5" id="KW-0804">Transcription</keyword>
<dbReference type="SUPFAM" id="SSF63829">
    <property type="entry name" value="Calcium-dependent phosphotriesterase"/>
    <property type="match status" value="3"/>
</dbReference>
<reference evidence="12 13" key="1">
    <citation type="submission" date="2019-08" db="EMBL/GenBank/DDBJ databases">
        <title>In-depth cultivation of the pig gut microbiome towards novel bacterial diversity and tailored functional studies.</title>
        <authorList>
            <person name="Wylensek D."/>
            <person name="Hitch T.C.A."/>
            <person name="Clavel T."/>
        </authorList>
    </citation>
    <scope>NUCLEOTIDE SEQUENCE [LARGE SCALE GENOMIC DNA]</scope>
    <source>
        <strain evidence="12 13">LKV-178-WT-2A</strain>
    </source>
</reference>
<evidence type="ECO:0000256" key="4">
    <source>
        <dbReference type="ARBA" id="ARBA00023015"/>
    </source>
</evidence>
<dbReference type="Pfam" id="PF07495">
    <property type="entry name" value="Y_Y_Y"/>
    <property type="match status" value="1"/>
</dbReference>
<evidence type="ECO:0000256" key="7">
    <source>
        <dbReference type="SAM" id="MobiDB-lite"/>
    </source>
</evidence>
<feature type="transmembrane region" description="Helical" evidence="8">
    <location>
        <begin position="866"/>
        <end position="884"/>
    </location>
</feature>
<dbReference type="CDD" id="cd00082">
    <property type="entry name" value="HisKA"/>
    <property type="match status" value="1"/>
</dbReference>
<dbReference type="InterPro" id="IPR004358">
    <property type="entry name" value="Sig_transdc_His_kin-like_C"/>
</dbReference>
<proteinExistence type="predicted"/>
<dbReference type="SMART" id="SM00342">
    <property type="entry name" value="HTH_ARAC"/>
    <property type="match status" value="1"/>
</dbReference>
<gene>
    <name evidence="12" type="ORF">FYJ73_06045</name>
</gene>
<evidence type="ECO:0000259" key="9">
    <source>
        <dbReference type="PROSITE" id="PS01124"/>
    </source>
</evidence>
<feature type="modified residue" description="4-aspartylphosphate" evidence="6">
    <location>
        <position position="1213"/>
    </location>
</feature>
<organism evidence="12 13">
    <name type="scientific">Hallella mizrahii</name>
    <dbReference type="NCBI Taxonomy" id="2606637"/>
    <lineage>
        <taxon>Bacteria</taxon>
        <taxon>Pseudomonadati</taxon>
        <taxon>Bacteroidota</taxon>
        <taxon>Bacteroidia</taxon>
        <taxon>Bacteroidales</taxon>
        <taxon>Prevotellaceae</taxon>
        <taxon>Hallella</taxon>
    </lineage>
</organism>
<keyword evidence="8" id="KW-1133">Transmembrane helix</keyword>
<evidence type="ECO:0000256" key="5">
    <source>
        <dbReference type="ARBA" id="ARBA00023163"/>
    </source>
</evidence>
<dbReference type="Pfam" id="PF07494">
    <property type="entry name" value="Reg_prop"/>
    <property type="match status" value="3"/>
</dbReference>
<dbReference type="Pfam" id="PF00512">
    <property type="entry name" value="HisKA"/>
    <property type="match status" value="1"/>
</dbReference>
<name>A0A7K0KE76_9BACT</name>
<evidence type="ECO:0000256" key="2">
    <source>
        <dbReference type="ARBA" id="ARBA00012438"/>
    </source>
</evidence>
<dbReference type="CDD" id="cd17574">
    <property type="entry name" value="REC_OmpR"/>
    <property type="match status" value="1"/>
</dbReference>
<dbReference type="InterPro" id="IPR011006">
    <property type="entry name" value="CheY-like_superfamily"/>
</dbReference>
<dbReference type="RefSeq" id="WP_154533816.1">
    <property type="nucleotide sequence ID" value="NZ_VUNG01000011.1"/>
</dbReference>
<dbReference type="SMART" id="SM00387">
    <property type="entry name" value="HATPase_c"/>
    <property type="match status" value="1"/>
</dbReference>
<dbReference type="PANTHER" id="PTHR43547">
    <property type="entry name" value="TWO-COMPONENT HISTIDINE KINASE"/>
    <property type="match status" value="1"/>
</dbReference>
<dbReference type="SUPFAM" id="SSF46689">
    <property type="entry name" value="Homeodomain-like"/>
    <property type="match status" value="1"/>
</dbReference>
<comment type="caution">
    <text evidence="12">The sequence shown here is derived from an EMBL/GenBank/DDBJ whole genome shotgun (WGS) entry which is preliminary data.</text>
</comment>
<dbReference type="Gene3D" id="2.130.10.10">
    <property type="entry name" value="YVTN repeat-like/Quinoprotein amine dehydrogenase"/>
    <property type="match status" value="3"/>
</dbReference>
<dbReference type="InterPro" id="IPR018060">
    <property type="entry name" value="HTH_AraC"/>
</dbReference>
<protein>
    <recommendedName>
        <fullName evidence="2">histidine kinase</fullName>
        <ecNumber evidence="2">2.7.13.3</ecNumber>
    </recommendedName>
</protein>
<dbReference type="InterPro" id="IPR009057">
    <property type="entry name" value="Homeodomain-like_sf"/>
</dbReference>
<dbReference type="GO" id="GO:0043565">
    <property type="term" value="F:sequence-specific DNA binding"/>
    <property type="evidence" value="ECO:0007669"/>
    <property type="project" value="InterPro"/>
</dbReference>
<dbReference type="SUPFAM" id="SSF55874">
    <property type="entry name" value="ATPase domain of HSP90 chaperone/DNA topoisomerase II/histidine kinase"/>
    <property type="match status" value="1"/>
</dbReference>
<dbReference type="SMART" id="SM00388">
    <property type="entry name" value="HisKA"/>
    <property type="match status" value="1"/>
</dbReference>
<feature type="domain" description="Histidine kinase" evidence="10">
    <location>
        <begin position="913"/>
        <end position="1126"/>
    </location>
</feature>
<dbReference type="InterPro" id="IPR013783">
    <property type="entry name" value="Ig-like_fold"/>
</dbReference>
<dbReference type="InterPro" id="IPR005467">
    <property type="entry name" value="His_kinase_dom"/>
</dbReference>
<dbReference type="SUPFAM" id="SSF52172">
    <property type="entry name" value="CheY-like"/>
    <property type="match status" value="1"/>
</dbReference>
<dbReference type="PRINTS" id="PR00344">
    <property type="entry name" value="BCTRLSENSOR"/>
</dbReference>
<dbReference type="Gene3D" id="3.40.50.2300">
    <property type="match status" value="1"/>
</dbReference>
<dbReference type="GO" id="GO:0000155">
    <property type="term" value="F:phosphorelay sensor kinase activity"/>
    <property type="evidence" value="ECO:0007669"/>
    <property type="project" value="InterPro"/>
</dbReference>
<keyword evidence="3 6" id="KW-0597">Phosphoprotein</keyword>
<dbReference type="SMART" id="SM00448">
    <property type="entry name" value="REC"/>
    <property type="match status" value="1"/>
</dbReference>
<evidence type="ECO:0000256" key="6">
    <source>
        <dbReference type="PROSITE-ProRule" id="PRU00169"/>
    </source>
</evidence>
<dbReference type="Pfam" id="PF12833">
    <property type="entry name" value="HTH_18"/>
    <property type="match status" value="1"/>
</dbReference>
<dbReference type="Gene3D" id="2.60.40.10">
    <property type="entry name" value="Immunoglobulins"/>
    <property type="match status" value="1"/>
</dbReference>
<keyword evidence="4" id="KW-0805">Transcription regulation</keyword>